<accession>A0ABQ0AMC9</accession>
<evidence type="ECO:0000313" key="8">
    <source>
        <dbReference type="Proteomes" id="UP001441944"/>
    </source>
</evidence>
<dbReference type="EMBL" id="BAABWU010000009">
    <property type="protein sequence ID" value="GAA6197026.1"/>
    <property type="molecule type" value="Genomic_DNA"/>
</dbReference>
<keyword evidence="8" id="KW-1185">Reference proteome</keyword>
<evidence type="ECO:0000256" key="5">
    <source>
        <dbReference type="SAM" id="Phobius"/>
    </source>
</evidence>
<feature type="domain" description="Yip1" evidence="6">
    <location>
        <begin position="4"/>
        <end position="175"/>
    </location>
</feature>
<evidence type="ECO:0000313" key="7">
    <source>
        <dbReference type="EMBL" id="GAA6197026.1"/>
    </source>
</evidence>
<name>A0ABQ0AMC9_9RHOB</name>
<keyword evidence="2 5" id="KW-0812">Transmembrane</keyword>
<evidence type="ECO:0000256" key="3">
    <source>
        <dbReference type="ARBA" id="ARBA00022989"/>
    </source>
</evidence>
<comment type="subcellular location">
    <subcellularLocation>
        <location evidence="1">Membrane</location>
        <topology evidence="1">Multi-pass membrane protein</topology>
    </subcellularLocation>
</comment>
<feature type="transmembrane region" description="Helical" evidence="5">
    <location>
        <begin position="24"/>
        <end position="47"/>
    </location>
</feature>
<feature type="transmembrane region" description="Helical" evidence="5">
    <location>
        <begin position="67"/>
        <end position="85"/>
    </location>
</feature>
<feature type="transmembrane region" description="Helical" evidence="5">
    <location>
        <begin position="128"/>
        <end position="146"/>
    </location>
</feature>
<keyword evidence="4 5" id="KW-0472">Membrane</keyword>
<reference evidence="7 8" key="1">
    <citation type="submission" date="2024-04" db="EMBL/GenBank/DDBJ databases">
        <title>Draft genome sequence of Pseudophaeobacter arcticus NBRC 116598.</title>
        <authorList>
            <person name="Miyakawa T."/>
            <person name="Kusuya Y."/>
            <person name="Miura T."/>
        </authorList>
    </citation>
    <scope>NUCLEOTIDE SEQUENCE [LARGE SCALE GENOMIC DNA]</scope>
    <source>
        <strain evidence="7 8">SU-CL00105</strain>
    </source>
</reference>
<dbReference type="InterPro" id="IPR006977">
    <property type="entry name" value="Yip1_dom"/>
</dbReference>
<feature type="transmembrane region" description="Helical" evidence="5">
    <location>
        <begin position="158"/>
        <end position="180"/>
    </location>
</feature>
<gene>
    <name evidence="7" type="ORF">NBRC116598_24700</name>
</gene>
<keyword evidence="3 5" id="KW-1133">Transmembrane helix</keyword>
<evidence type="ECO:0000256" key="2">
    <source>
        <dbReference type="ARBA" id="ARBA00022692"/>
    </source>
</evidence>
<dbReference type="Proteomes" id="UP001441944">
    <property type="component" value="Unassembled WGS sequence"/>
</dbReference>
<organism evidence="7 8">
    <name type="scientific">Pseudophaeobacter arcticus</name>
    <dbReference type="NCBI Taxonomy" id="385492"/>
    <lineage>
        <taxon>Bacteria</taxon>
        <taxon>Pseudomonadati</taxon>
        <taxon>Pseudomonadota</taxon>
        <taxon>Alphaproteobacteria</taxon>
        <taxon>Rhodobacterales</taxon>
        <taxon>Paracoccaceae</taxon>
        <taxon>Pseudophaeobacter</taxon>
    </lineage>
</organism>
<sequence>MILTLRQPGVAARSILLRQWPNEAIWTGLFLAVVLNALFFGVLGLIAPSSSELPIFDMSPDSPGLSMMVSAIRSVVFATMLTFGGRWLGGTGQFMPILALLVWDQLLQLALMGLGIVVLLVLPPLGSMMFLLIGLVLLFVLLNFVNEAHGFASLWRSFAVVLMASIVMFFAMIFIVGLLGPANLGLLENV</sequence>
<evidence type="ECO:0000256" key="1">
    <source>
        <dbReference type="ARBA" id="ARBA00004141"/>
    </source>
</evidence>
<proteinExistence type="predicted"/>
<feature type="transmembrane region" description="Helical" evidence="5">
    <location>
        <begin position="97"/>
        <end position="122"/>
    </location>
</feature>
<evidence type="ECO:0000259" key="6">
    <source>
        <dbReference type="Pfam" id="PF04893"/>
    </source>
</evidence>
<comment type="caution">
    <text evidence="7">The sequence shown here is derived from an EMBL/GenBank/DDBJ whole genome shotgun (WGS) entry which is preliminary data.</text>
</comment>
<evidence type="ECO:0000256" key="4">
    <source>
        <dbReference type="ARBA" id="ARBA00023136"/>
    </source>
</evidence>
<protein>
    <recommendedName>
        <fullName evidence="6">Yip1 domain-containing protein</fullName>
    </recommendedName>
</protein>
<dbReference type="Pfam" id="PF04893">
    <property type="entry name" value="Yip1"/>
    <property type="match status" value="1"/>
</dbReference>